<dbReference type="PANTHER" id="PTHR43991:SF12">
    <property type="entry name" value="WD REPEAT PROTEIN (AFU_ORTHOLOGUE AFUA_8G05640)"/>
    <property type="match status" value="1"/>
</dbReference>
<gene>
    <name evidence="1" type="ORF">Cni_G11457</name>
</gene>
<evidence type="ECO:0000313" key="2">
    <source>
        <dbReference type="Proteomes" id="UP001327560"/>
    </source>
</evidence>
<sequence>MLRNLIWATSKHDVYTVQNYSVTHWSSLLRRGKEVLNVAGKVIPTQSMDQPGVAFSTKLNDDGEITNAVDIAQSSSGSIQVVTAGNDCYVRVIDAETFVQLNHLPFGWSVNLFRSVAWLVQNNRPMLSSYNPPYYLNQTLLSIN</sequence>
<name>A0AAQ3K8T0_9LILI</name>
<protein>
    <submittedName>
        <fullName evidence="1">Uncharacterized protein</fullName>
    </submittedName>
</protein>
<dbReference type="Proteomes" id="UP001327560">
    <property type="component" value="Chromosome 3"/>
</dbReference>
<organism evidence="1 2">
    <name type="scientific">Canna indica</name>
    <name type="common">Indian-shot</name>
    <dbReference type="NCBI Taxonomy" id="4628"/>
    <lineage>
        <taxon>Eukaryota</taxon>
        <taxon>Viridiplantae</taxon>
        <taxon>Streptophyta</taxon>
        <taxon>Embryophyta</taxon>
        <taxon>Tracheophyta</taxon>
        <taxon>Spermatophyta</taxon>
        <taxon>Magnoliopsida</taxon>
        <taxon>Liliopsida</taxon>
        <taxon>Zingiberales</taxon>
        <taxon>Cannaceae</taxon>
        <taxon>Canna</taxon>
    </lineage>
</organism>
<dbReference type="PANTHER" id="PTHR43991">
    <property type="entry name" value="WD REPEAT PROTEIN (AFU_ORTHOLOGUE AFUA_8G05640)-RELATED"/>
    <property type="match status" value="1"/>
</dbReference>
<evidence type="ECO:0000313" key="1">
    <source>
        <dbReference type="EMBL" id="WOL02738.1"/>
    </source>
</evidence>
<keyword evidence="2" id="KW-1185">Reference proteome</keyword>
<dbReference type="AlphaFoldDB" id="A0AAQ3K8T0"/>
<accession>A0AAQ3K8T0</accession>
<reference evidence="1 2" key="1">
    <citation type="submission" date="2023-10" db="EMBL/GenBank/DDBJ databases">
        <title>Chromosome-scale genome assembly provides insights into flower coloration mechanisms of Canna indica.</title>
        <authorList>
            <person name="Li C."/>
        </authorList>
    </citation>
    <scope>NUCLEOTIDE SEQUENCE [LARGE SCALE GENOMIC DNA]</scope>
    <source>
        <tissue evidence="1">Flower</tissue>
    </source>
</reference>
<proteinExistence type="predicted"/>
<dbReference type="EMBL" id="CP136892">
    <property type="protein sequence ID" value="WOL02738.1"/>
    <property type="molecule type" value="Genomic_DNA"/>
</dbReference>